<gene>
    <name evidence="1" type="ORF">A2174_03560</name>
</gene>
<dbReference type="AlphaFoldDB" id="A0A1G2F9E8"/>
<comment type="caution">
    <text evidence="1">The sequence shown here is derived from an EMBL/GenBank/DDBJ whole genome shotgun (WGS) entry which is preliminary data.</text>
</comment>
<dbReference type="Proteomes" id="UP000177725">
    <property type="component" value="Unassembled WGS sequence"/>
</dbReference>
<reference evidence="1 2" key="1">
    <citation type="journal article" date="2016" name="Nat. Commun.">
        <title>Thousands of microbial genomes shed light on interconnected biogeochemical processes in an aquifer system.</title>
        <authorList>
            <person name="Anantharaman K."/>
            <person name="Brown C.T."/>
            <person name="Hug L.A."/>
            <person name="Sharon I."/>
            <person name="Castelle C.J."/>
            <person name="Probst A.J."/>
            <person name="Thomas B.C."/>
            <person name="Singh A."/>
            <person name="Wilkins M.J."/>
            <person name="Karaoz U."/>
            <person name="Brodie E.L."/>
            <person name="Williams K.H."/>
            <person name="Hubbard S.S."/>
            <person name="Banfield J.F."/>
        </authorList>
    </citation>
    <scope>NUCLEOTIDE SEQUENCE [LARGE SCALE GENOMIC DNA]</scope>
</reference>
<evidence type="ECO:0000313" key="1">
    <source>
        <dbReference type="EMBL" id="OGZ34250.1"/>
    </source>
</evidence>
<organism evidence="1 2">
    <name type="scientific">Candidatus Portnoybacteria bacterium RBG_13_41_18</name>
    <dbReference type="NCBI Taxonomy" id="1801991"/>
    <lineage>
        <taxon>Bacteria</taxon>
        <taxon>Candidatus Portnoyibacteriota</taxon>
    </lineage>
</organism>
<proteinExistence type="predicted"/>
<protein>
    <submittedName>
        <fullName evidence="1">Uncharacterized protein</fullName>
    </submittedName>
</protein>
<name>A0A1G2F9E8_9BACT</name>
<dbReference type="EMBL" id="MHMV01000030">
    <property type="protein sequence ID" value="OGZ34250.1"/>
    <property type="molecule type" value="Genomic_DNA"/>
</dbReference>
<accession>A0A1G2F9E8</accession>
<sequence>MSNGGEKLLFGPPKSNQKALAAFKNKKIGFGSRRNQLCTPLLRGPKAQHADFCLRLISIFNYFFAMANSK</sequence>
<evidence type="ECO:0000313" key="2">
    <source>
        <dbReference type="Proteomes" id="UP000177725"/>
    </source>
</evidence>